<reference evidence="2" key="1">
    <citation type="journal article" date="2019" name="Int. J. Syst. Evol. Microbiol.">
        <title>The Global Catalogue of Microorganisms (GCM) 10K type strain sequencing project: providing services to taxonomists for standard genome sequencing and annotation.</title>
        <authorList>
            <consortium name="The Broad Institute Genomics Platform"/>
            <consortium name="The Broad Institute Genome Sequencing Center for Infectious Disease"/>
            <person name="Wu L."/>
            <person name="Ma J."/>
        </authorList>
    </citation>
    <scope>NUCLEOTIDE SEQUENCE [LARGE SCALE GENOMIC DNA]</scope>
    <source>
        <strain evidence="2">KCTC 52094</strain>
    </source>
</reference>
<evidence type="ECO:0000313" key="2">
    <source>
        <dbReference type="Proteomes" id="UP001595593"/>
    </source>
</evidence>
<accession>A0ABV7FTV2</accession>
<comment type="caution">
    <text evidence="1">The sequence shown here is derived from an EMBL/GenBank/DDBJ whole genome shotgun (WGS) entry which is preliminary data.</text>
</comment>
<proteinExistence type="predicted"/>
<dbReference type="Proteomes" id="UP001595593">
    <property type="component" value="Unassembled WGS sequence"/>
</dbReference>
<name>A0ABV7FTV2_9PROT</name>
<protein>
    <submittedName>
        <fullName evidence="1">Uncharacterized protein</fullName>
    </submittedName>
</protein>
<sequence length="75" mass="8522">MPIPLDRILRSSGLLKRCFYACAKIRQEKQQLEIEFGQAVPFSAAFDEKLCPTQKNCPEFEMIERGDQVAEPSAC</sequence>
<dbReference type="EMBL" id="JBHRTN010000003">
    <property type="protein sequence ID" value="MFC3123753.1"/>
    <property type="molecule type" value="Genomic_DNA"/>
</dbReference>
<keyword evidence="2" id="KW-1185">Reference proteome</keyword>
<evidence type="ECO:0000313" key="1">
    <source>
        <dbReference type="EMBL" id="MFC3123753.1"/>
    </source>
</evidence>
<organism evidence="1 2">
    <name type="scientific">Teichococcus globiformis</name>
    <dbReference type="NCBI Taxonomy" id="2307229"/>
    <lineage>
        <taxon>Bacteria</taxon>
        <taxon>Pseudomonadati</taxon>
        <taxon>Pseudomonadota</taxon>
        <taxon>Alphaproteobacteria</taxon>
        <taxon>Acetobacterales</taxon>
        <taxon>Roseomonadaceae</taxon>
        <taxon>Roseomonas</taxon>
    </lineage>
</organism>
<gene>
    <name evidence="1" type="ORF">ACFOD4_01665</name>
</gene>
<dbReference type="RefSeq" id="WP_379592941.1">
    <property type="nucleotide sequence ID" value="NZ_JBHRTN010000003.1"/>
</dbReference>